<gene>
    <name evidence="15" type="ORF">PANDA_021884</name>
</gene>
<dbReference type="InterPro" id="IPR051122">
    <property type="entry name" value="SDR_DHRS6-like"/>
</dbReference>
<proteinExistence type="inferred from homology"/>
<sequence length="87" mass="9332">MLAQKSGNIINMSSVASSVKGVLNRCVYSATKAAVIGLTKSMAADFIQQGIRCNCVCPGTGLFAEETEDWKICYCRRNSPAVCVFGF</sequence>
<evidence type="ECO:0000256" key="10">
    <source>
        <dbReference type="ARBA" id="ARBA00042309"/>
    </source>
</evidence>
<dbReference type="SUPFAM" id="SSF51735">
    <property type="entry name" value="NAD(P)-binding Rossmann-fold domains"/>
    <property type="match status" value="1"/>
</dbReference>
<evidence type="ECO:0000256" key="4">
    <source>
        <dbReference type="ARBA" id="ARBA00023027"/>
    </source>
</evidence>
<evidence type="ECO:0000256" key="14">
    <source>
        <dbReference type="ARBA" id="ARBA00049550"/>
    </source>
</evidence>
<evidence type="ECO:0000256" key="2">
    <source>
        <dbReference type="ARBA" id="ARBA00006484"/>
    </source>
</evidence>
<dbReference type="EC" id="1.1.1.30" evidence="7"/>
<comment type="pathway">
    <text evidence="5">Amino-acid metabolism.</text>
</comment>
<keyword evidence="3" id="KW-0560">Oxidoreductase</keyword>
<evidence type="ECO:0000256" key="9">
    <source>
        <dbReference type="ARBA" id="ARBA00041727"/>
    </source>
</evidence>
<dbReference type="InterPro" id="IPR036291">
    <property type="entry name" value="NAD(P)-bd_dom_sf"/>
</dbReference>
<evidence type="ECO:0000256" key="8">
    <source>
        <dbReference type="ARBA" id="ARBA00039194"/>
    </source>
</evidence>
<dbReference type="EMBL" id="GL195354">
    <property type="protein sequence ID" value="EFB24610.1"/>
    <property type="molecule type" value="Genomic_DNA"/>
</dbReference>
<reference evidence="15" key="1">
    <citation type="journal article" date="2010" name="Nature">
        <title>The sequence and de novo assembly of the giant panda genome.</title>
        <authorList>
            <person name="Li R."/>
            <person name="Fan W."/>
            <person name="Tian G."/>
            <person name="Zhu H."/>
            <person name="He L."/>
            <person name="Cai J."/>
            <person name="Huang Q."/>
            <person name="Cai Q."/>
            <person name="Li B."/>
            <person name="Bai Y."/>
            <person name="Zhang Z."/>
            <person name="Zhang Y."/>
            <person name="Wang W."/>
            <person name="Li J."/>
            <person name="Wei F."/>
            <person name="Li H."/>
            <person name="Jian M."/>
            <person name="Li J."/>
            <person name="Zhang Z."/>
            <person name="Nielsen R."/>
            <person name="Li D."/>
            <person name="Gu W."/>
            <person name="Yang Z."/>
            <person name="Xuan Z."/>
            <person name="Ryder O.A."/>
            <person name="Leung F.C."/>
            <person name="Zhou Y."/>
            <person name="Cao J."/>
            <person name="Sun X."/>
            <person name="Fu Y."/>
            <person name="Fang X."/>
            <person name="Guo X."/>
            <person name="Wang B."/>
            <person name="Hou R."/>
            <person name="Shen F."/>
            <person name="Mu B."/>
            <person name="Ni P."/>
            <person name="Lin R."/>
            <person name="Qian W."/>
            <person name="Wang G."/>
            <person name="Yu C."/>
            <person name="Nie W."/>
            <person name="Wang J."/>
            <person name="Wu Z."/>
            <person name="Liang H."/>
            <person name="Min J."/>
            <person name="Wu Q."/>
            <person name="Cheng S."/>
            <person name="Ruan J."/>
            <person name="Wang M."/>
            <person name="Shi Z."/>
            <person name="Wen M."/>
            <person name="Liu B."/>
            <person name="Ren X."/>
            <person name="Zheng H."/>
            <person name="Dong D."/>
            <person name="Cook K."/>
            <person name="Shan G."/>
            <person name="Zhang H."/>
            <person name="Kosiol C."/>
            <person name="Xie X."/>
            <person name="Lu Z."/>
            <person name="Zheng H."/>
            <person name="Li Y."/>
            <person name="Steiner C.C."/>
            <person name="Lam T.T."/>
            <person name="Lin S."/>
            <person name="Zhang Q."/>
            <person name="Li G."/>
            <person name="Tian J."/>
            <person name="Gong T."/>
            <person name="Liu H."/>
            <person name="Zhang D."/>
            <person name="Fang L."/>
            <person name="Ye C."/>
            <person name="Zhang J."/>
            <person name="Hu W."/>
            <person name="Xu A."/>
            <person name="Ren Y."/>
            <person name="Zhang G."/>
            <person name="Bruford M.W."/>
            <person name="Li Q."/>
            <person name="Ma L."/>
            <person name="Guo Y."/>
            <person name="An N."/>
            <person name="Hu Y."/>
            <person name="Zheng Y."/>
            <person name="Shi Y."/>
            <person name="Li Z."/>
            <person name="Liu Q."/>
            <person name="Chen Y."/>
            <person name="Zhao J."/>
            <person name="Qu N."/>
            <person name="Zhao S."/>
            <person name="Tian F."/>
            <person name="Wang X."/>
            <person name="Wang H."/>
            <person name="Xu L."/>
            <person name="Liu X."/>
            <person name="Vinar T."/>
            <person name="Wang Y."/>
            <person name="Lam T.W."/>
            <person name="Yiu S.M."/>
            <person name="Liu S."/>
            <person name="Zhang H."/>
            <person name="Li D."/>
            <person name="Huang Y."/>
            <person name="Wang X."/>
            <person name="Yang G."/>
            <person name="Jiang Z."/>
            <person name="Wang J."/>
            <person name="Qin N."/>
            <person name="Li L."/>
            <person name="Li J."/>
            <person name="Bolund L."/>
            <person name="Kristiansen K."/>
            <person name="Wong G.K."/>
            <person name="Olson M."/>
            <person name="Zhang X."/>
            <person name="Li S."/>
            <person name="Yang H."/>
            <person name="Wang J."/>
            <person name="Wang J."/>
        </authorList>
    </citation>
    <scope>NUCLEOTIDE SEQUENCE [LARGE SCALE GENOMIC DNA]</scope>
</reference>
<evidence type="ECO:0000256" key="13">
    <source>
        <dbReference type="ARBA" id="ARBA00043199"/>
    </source>
</evidence>
<dbReference type="GO" id="GO:0016617">
    <property type="term" value="F:4-oxoproline reductase activity"/>
    <property type="evidence" value="ECO:0007669"/>
    <property type="project" value="UniProtKB-EC"/>
</dbReference>
<dbReference type="GO" id="GO:0003858">
    <property type="term" value="F:3-hydroxybutyrate dehydrogenase activity"/>
    <property type="evidence" value="ECO:0007669"/>
    <property type="project" value="UniProtKB-EC"/>
</dbReference>
<dbReference type="PANTHER" id="PTHR43477:SF4">
    <property type="entry name" value="DEHYDROGENASE_REDUCTASE SDR FAMILY MEMBER 6"/>
    <property type="match status" value="1"/>
</dbReference>
<dbReference type="PANTHER" id="PTHR43477">
    <property type="entry name" value="DIHYDROANTICAPSIN 7-DEHYDROGENASE"/>
    <property type="match status" value="1"/>
</dbReference>
<organism evidence="15">
    <name type="scientific">Ailuropoda melanoleuca</name>
    <name type="common">Giant panda</name>
    <dbReference type="NCBI Taxonomy" id="9646"/>
    <lineage>
        <taxon>Eukaryota</taxon>
        <taxon>Metazoa</taxon>
        <taxon>Chordata</taxon>
        <taxon>Craniata</taxon>
        <taxon>Vertebrata</taxon>
        <taxon>Euteleostomi</taxon>
        <taxon>Mammalia</taxon>
        <taxon>Eutheria</taxon>
        <taxon>Laurasiatheria</taxon>
        <taxon>Carnivora</taxon>
        <taxon>Caniformia</taxon>
        <taxon>Ursidae</taxon>
        <taxon>Ailuropoda</taxon>
    </lineage>
</organism>
<dbReference type="Gene3D" id="3.40.50.720">
    <property type="entry name" value="NAD(P)-binding Rossmann-like Domain"/>
    <property type="match status" value="1"/>
</dbReference>
<dbReference type="InParanoid" id="D2I7H8"/>
<evidence type="ECO:0000313" key="15">
    <source>
        <dbReference type="EMBL" id="EFB24610.1"/>
    </source>
</evidence>
<comment type="pathway">
    <text evidence="1">Siderophore biosynthesis.</text>
</comment>
<dbReference type="GO" id="GO:0019290">
    <property type="term" value="P:siderophore biosynthetic process"/>
    <property type="evidence" value="ECO:0007669"/>
    <property type="project" value="TreeGrafter"/>
</dbReference>
<dbReference type="InterPro" id="IPR020904">
    <property type="entry name" value="Sc_DH/Rdtase_CS"/>
</dbReference>
<protein>
    <recommendedName>
        <fullName evidence="8">Dehydrogenase/reductase SDR family member 6</fullName>
        <ecNumber evidence="6">1.1.1.104</ecNumber>
        <ecNumber evidence="7">1.1.1.30</ecNumber>
    </recommendedName>
    <alternativeName>
        <fullName evidence="12">(R)-beta-hydroxybutyrate dehydrogenase</fullName>
    </alternativeName>
    <alternativeName>
        <fullName evidence="10">3-hydroxybutyrate dehydrogenase type 2</fullName>
    </alternativeName>
    <alternativeName>
        <fullName evidence="13">4-oxo-L-proline reductase</fullName>
    </alternativeName>
    <alternativeName>
        <fullName evidence="11">Oxidoreductase UCPA</fullName>
    </alternativeName>
    <alternativeName>
        <fullName evidence="9">Short chain dehydrogenase/reductase family 15C member 1</fullName>
    </alternativeName>
</protein>
<dbReference type="PROSITE" id="PS00061">
    <property type="entry name" value="ADH_SHORT"/>
    <property type="match status" value="1"/>
</dbReference>
<accession>D2I7H8</accession>
<evidence type="ECO:0000256" key="12">
    <source>
        <dbReference type="ARBA" id="ARBA00043083"/>
    </source>
</evidence>
<evidence type="ECO:0000256" key="7">
    <source>
        <dbReference type="ARBA" id="ARBA00038959"/>
    </source>
</evidence>
<comment type="similarity">
    <text evidence="2">Belongs to the short-chain dehydrogenases/reductases (SDR) family.</text>
</comment>
<dbReference type="PRINTS" id="PR00080">
    <property type="entry name" value="SDRFAMILY"/>
</dbReference>
<dbReference type="EC" id="1.1.1.104" evidence="6"/>
<dbReference type="AlphaFoldDB" id="D2I7H8"/>
<dbReference type="Pfam" id="PF00106">
    <property type="entry name" value="adh_short"/>
    <property type="match status" value="1"/>
</dbReference>
<evidence type="ECO:0000256" key="1">
    <source>
        <dbReference type="ARBA" id="ARBA00004924"/>
    </source>
</evidence>
<name>D2I7H8_AILME</name>
<evidence type="ECO:0000256" key="11">
    <source>
        <dbReference type="ARBA" id="ARBA00042565"/>
    </source>
</evidence>
<evidence type="ECO:0000256" key="3">
    <source>
        <dbReference type="ARBA" id="ARBA00023002"/>
    </source>
</evidence>
<keyword evidence="4" id="KW-0520">NAD</keyword>
<comment type="catalytic activity">
    <reaction evidence="14">
        <text>(R)-3-hydroxybutanoate + NAD(+) = acetoacetate + NADH + H(+)</text>
        <dbReference type="Rhea" id="RHEA:20521"/>
        <dbReference type="ChEBI" id="CHEBI:10983"/>
        <dbReference type="ChEBI" id="CHEBI:13705"/>
        <dbReference type="ChEBI" id="CHEBI:15378"/>
        <dbReference type="ChEBI" id="CHEBI:57540"/>
        <dbReference type="ChEBI" id="CHEBI:57945"/>
        <dbReference type="EC" id="1.1.1.30"/>
    </reaction>
</comment>
<dbReference type="GO" id="GO:0005737">
    <property type="term" value="C:cytoplasm"/>
    <property type="evidence" value="ECO:0007669"/>
    <property type="project" value="TreeGrafter"/>
</dbReference>
<dbReference type="PRINTS" id="PR00081">
    <property type="entry name" value="GDHRDH"/>
</dbReference>
<evidence type="ECO:0000256" key="6">
    <source>
        <dbReference type="ARBA" id="ARBA00038956"/>
    </source>
</evidence>
<evidence type="ECO:0000256" key="5">
    <source>
        <dbReference type="ARBA" id="ARBA00034698"/>
    </source>
</evidence>
<dbReference type="InterPro" id="IPR002347">
    <property type="entry name" value="SDR_fam"/>
</dbReference>